<proteinExistence type="predicted"/>
<gene>
    <name evidence="1" type="ORF">HHI36_009159</name>
</gene>
<organism evidence="1 2">
    <name type="scientific">Cryptolaemus montrouzieri</name>
    <dbReference type="NCBI Taxonomy" id="559131"/>
    <lineage>
        <taxon>Eukaryota</taxon>
        <taxon>Metazoa</taxon>
        <taxon>Ecdysozoa</taxon>
        <taxon>Arthropoda</taxon>
        <taxon>Hexapoda</taxon>
        <taxon>Insecta</taxon>
        <taxon>Pterygota</taxon>
        <taxon>Neoptera</taxon>
        <taxon>Endopterygota</taxon>
        <taxon>Coleoptera</taxon>
        <taxon>Polyphaga</taxon>
        <taxon>Cucujiformia</taxon>
        <taxon>Coccinelloidea</taxon>
        <taxon>Coccinellidae</taxon>
        <taxon>Scymninae</taxon>
        <taxon>Scymnini</taxon>
        <taxon>Cryptolaemus</taxon>
    </lineage>
</organism>
<dbReference type="EMBL" id="JABFTP020000021">
    <property type="protein sequence ID" value="KAL3270101.1"/>
    <property type="molecule type" value="Genomic_DNA"/>
</dbReference>
<reference evidence="1 2" key="1">
    <citation type="journal article" date="2021" name="BMC Biol.">
        <title>Horizontally acquired antibacterial genes associated with adaptive radiation of ladybird beetles.</title>
        <authorList>
            <person name="Li H.S."/>
            <person name="Tang X.F."/>
            <person name="Huang Y.H."/>
            <person name="Xu Z.Y."/>
            <person name="Chen M.L."/>
            <person name="Du X.Y."/>
            <person name="Qiu B.Y."/>
            <person name="Chen P.T."/>
            <person name="Zhang W."/>
            <person name="Slipinski A."/>
            <person name="Escalona H.E."/>
            <person name="Waterhouse R.M."/>
            <person name="Zwick A."/>
            <person name="Pang H."/>
        </authorList>
    </citation>
    <scope>NUCLEOTIDE SEQUENCE [LARGE SCALE GENOMIC DNA]</scope>
    <source>
        <strain evidence="1">SYSU2018</strain>
    </source>
</reference>
<accession>A0ABD2MVF3</accession>
<evidence type="ECO:0000313" key="1">
    <source>
        <dbReference type="EMBL" id="KAL3270101.1"/>
    </source>
</evidence>
<keyword evidence="2" id="KW-1185">Reference proteome</keyword>
<sequence>MKTQTDHRKYVEARNRVNRQIREIKYGTQRRIRNMLRARKRPVNEYAQLNQVNAKQWEQYLTELYNNEASENDSGNKQISLRRKKLSLL</sequence>
<protein>
    <submittedName>
        <fullName evidence="1">Uncharacterized protein</fullName>
    </submittedName>
</protein>
<dbReference type="AlphaFoldDB" id="A0ABD2MVF3"/>
<evidence type="ECO:0000313" key="2">
    <source>
        <dbReference type="Proteomes" id="UP001516400"/>
    </source>
</evidence>
<name>A0ABD2MVF3_9CUCU</name>
<dbReference type="Proteomes" id="UP001516400">
    <property type="component" value="Unassembled WGS sequence"/>
</dbReference>
<comment type="caution">
    <text evidence="1">The sequence shown here is derived from an EMBL/GenBank/DDBJ whole genome shotgun (WGS) entry which is preliminary data.</text>
</comment>